<reference evidence="1" key="1">
    <citation type="journal article" date="2017" name="Mycologia">
        <title>Fusarium algeriense, sp. nov., a novel toxigenic crown rot pathogen of durum wheat from Algeria is nested in the Fusarium burgessii species complex.</title>
        <authorList>
            <person name="Laraba I."/>
            <person name="Keddad A."/>
            <person name="Boureghda H."/>
            <person name="Abdallah N."/>
            <person name="Vaughan M.M."/>
            <person name="Proctor R.H."/>
            <person name="Busman M."/>
            <person name="O'Donnell K."/>
        </authorList>
    </citation>
    <scope>NUCLEOTIDE SEQUENCE</scope>
    <source>
        <strain evidence="1">NRRL 25174</strain>
    </source>
</reference>
<protein>
    <submittedName>
        <fullName evidence="1">AC9 transposase</fullName>
    </submittedName>
</protein>
<organism evidence="1 2">
    <name type="scientific">Fusarium beomiforme</name>
    <dbReference type="NCBI Taxonomy" id="44412"/>
    <lineage>
        <taxon>Eukaryota</taxon>
        <taxon>Fungi</taxon>
        <taxon>Dikarya</taxon>
        <taxon>Ascomycota</taxon>
        <taxon>Pezizomycotina</taxon>
        <taxon>Sordariomycetes</taxon>
        <taxon>Hypocreomycetidae</taxon>
        <taxon>Hypocreales</taxon>
        <taxon>Nectriaceae</taxon>
        <taxon>Fusarium</taxon>
        <taxon>Fusarium burgessii species complex</taxon>
    </lineage>
</organism>
<dbReference type="EMBL" id="PVQB02000648">
    <property type="protein sequence ID" value="KAF4334761.1"/>
    <property type="molecule type" value="Genomic_DNA"/>
</dbReference>
<dbReference type="OrthoDB" id="5089292at2759"/>
<comment type="caution">
    <text evidence="1">The sequence shown here is derived from an EMBL/GenBank/DDBJ whole genome shotgun (WGS) entry which is preliminary data.</text>
</comment>
<sequence>MEEIRKALGFEGKTRRLRSFGHILNLAVKALLFSHNSEAFEDDIQGNKTLDAKAHGLWRWKGPVRKLYNLIFWIHRLDSLTNLLRSLQLTAYSKSDDPVVRAKKPLDVIIDVVTCWLSTLYMIRHALLLKGFLEDLWDENKLEEKDWAIISLFNEVLQHFEHVFITLEGDGQQRKRKEGYIGADGCLWDTLLG</sequence>
<name>A0A9P5A9N1_9HYPO</name>
<gene>
    <name evidence="1" type="ORF">FBEOM_11401</name>
</gene>
<accession>A0A9P5A9N1</accession>
<dbReference type="Proteomes" id="UP000730481">
    <property type="component" value="Unassembled WGS sequence"/>
</dbReference>
<evidence type="ECO:0000313" key="2">
    <source>
        <dbReference type="Proteomes" id="UP000730481"/>
    </source>
</evidence>
<reference evidence="1" key="2">
    <citation type="submission" date="2020-02" db="EMBL/GenBank/DDBJ databases">
        <title>Identification and distribution of gene clusters putatively required for synthesis of sphingolipid metabolism inhibitors in phylogenetically diverse species of the filamentous fungus Fusarium.</title>
        <authorList>
            <person name="Kim H.-S."/>
            <person name="Busman M."/>
            <person name="Brown D.W."/>
            <person name="Divon H."/>
            <person name="Uhlig S."/>
            <person name="Proctor R.H."/>
        </authorList>
    </citation>
    <scope>NUCLEOTIDE SEQUENCE</scope>
    <source>
        <strain evidence="1">NRRL 25174</strain>
    </source>
</reference>
<evidence type="ECO:0000313" key="1">
    <source>
        <dbReference type="EMBL" id="KAF4334761.1"/>
    </source>
</evidence>
<proteinExistence type="predicted"/>
<keyword evidence="2" id="KW-1185">Reference proteome</keyword>
<dbReference type="AlphaFoldDB" id="A0A9P5A9N1"/>